<dbReference type="SMART" id="SM00487">
    <property type="entry name" value="DEXDc"/>
    <property type="match status" value="1"/>
</dbReference>
<protein>
    <recommendedName>
        <fullName evidence="9">Transcription-repair-coupling factor</fullName>
        <shortName evidence="9">TRCF</shortName>
        <ecNumber evidence="9">3.6.4.-</ecNumber>
    </recommendedName>
</protein>
<dbReference type="PROSITE" id="PS51192">
    <property type="entry name" value="HELICASE_ATP_BIND_1"/>
    <property type="match status" value="1"/>
</dbReference>
<feature type="domain" description="Helicase C-terminal" evidence="11">
    <location>
        <begin position="748"/>
        <end position="902"/>
    </location>
</feature>
<keyword evidence="7 9" id="KW-0238">DNA-binding</keyword>
<dbReference type="HAMAP" id="MF_00969">
    <property type="entry name" value="TRCF"/>
    <property type="match status" value="1"/>
</dbReference>
<dbReference type="EMBL" id="DVMT01000043">
    <property type="protein sequence ID" value="HIU40503.1"/>
    <property type="molecule type" value="Genomic_DNA"/>
</dbReference>
<dbReference type="InterPro" id="IPR047112">
    <property type="entry name" value="RecG/Mfd"/>
</dbReference>
<keyword evidence="3 9" id="KW-0227">DNA damage</keyword>
<dbReference type="GO" id="GO:0006355">
    <property type="term" value="P:regulation of DNA-templated transcription"/>
    <property type="evidence" value="ECO:0007669"/>
    <property type="project" value="UniProtKB-UniRule"/>
</dbReference>
<evidence type="ECO:0000256" key="8">
    <source>
        <dbReference type="ARBA" id="ARBA00023204"/>
    </source>
</evidence>
<dbReference type="Pfam" id="PF02559">
    <property type="entry name" value="CarD_TRCF_RID"/>
    <property type="match status" value="1"/>
</dbReference>
<dbReference type="GO" id="GO:0003678">
    <property type="term" value="F:DNA helicase activity"/>
    <property type="evidence" value="ECO:0007669"/>
    <property type="project" value="TreeGrafter"/>
</dbReference>
<dbReference type="Gene3D" id="3.40.50.300">
    <property type="entry name" value="P-loop containing nucleotide triphosphate hydrolases"/>
    <property type="match status" value="2"/>
</dbReference>
<comment type="caution">
    <text evidence="12">The sequence shown here is derived from an EMBL/GenBank/DDBJ whole genome shotgun (WGS) entry which is preliminary data.</text>
</comment>
<keyword evidence="2 9" id="KW-0547">Nucleotide-binding</keyword>
<dbReference type="InterPro" id="IPR003711">
    <property type="entry name" value="CarD-like/TRCF_RID"/>
</dbReference>
<dbReference type="Pfam" id="PF03461">
    <property type="entry name" value="TRCF"/>
    <property type="match status" value="1"/>
</dbReference>
<reference evidence="12" key="1">
    <citation type="submission" date="2020-10" db="EMBL/GenBank/DDBJ databases">
        <authorList>
            <person name="Gilroy R."/>
        </authorList>
    </citation>
    <scope>NUCLEOTIDE SEQUENCE</scope>
    <source>
        <strain evidence="12">CHK193-30670</strain>
    </source>
</reference>
<dbReference type="GO" id="GO:0005524">
    <property type="term" value="F:ATP binding"/>
    <property type="evidence" value="ECO:0007669"/>
    <property type="project" value="UniProtKB-UniRule"/>
</dbReference>
<dbReference type="Pfam" id="PF00270">
    <property type="entry name" value="DEAD"/>
    <property type="match status" value="1"/>
</dbReference>
<dbReference type="GO" id="GO:0000716">
    <property type="term" value="P:transcription-coupled nucleotide-excision repair, DNA damage recognition"/>
    <property type="evidence" value="ECO:0007669"/>
    <property type="project" value="UniProtKB-UniRule"/>
</dbReference>
<dbReference type="InterPro" id="IPR037235">
    <property type="entry name" value="TRCF-like_C_D7"/>
</dbReference>
<dbReference type="InterPro" id="IPR005118">
    <property type="entry name" value="TRCF_C"/>
</dbReference>
<feature type="domain" description="Helicase ATP-binding" evidence="10">
    <location>
        <begin position="566"/>
        <end position="727"/>
    </location>
</feature>
<dbReference type="InterPro" id="IPR011545">
    <property type="entry name" value="DEAD/DEAH_box_helicase_dom"/>
</dbReference>
<evidence type="ECO:0000256" key="7">
    <source>
        <dbReference type="ARBA" id="ARBA00023125"/>
    </source>
</evidence>
<reference evidence="12" key="2">
    <citation type="journal article" date="2021" name="PeerJ">
        <title>Extensive microbial diversity within the chicken gut microbiome revealed by metagenomics and culture.</title>
        <authorList>
            <person name="Gilroy R."/>
            <person name="Ravi A."/>
            <person name="Getino M."/>
            <person name="Pursley I."/>
            <person name="Horton D.L."/>
            <person name="Alikhan N.F."/>
            <person name="Baker D."/>
            <person name="Gharbi K."/>
            <person name="Hall N."/>
            <person name="Watson M."/>
            <person name="Adriaenssens E.M."/>
            <person name="Foster-Nyarko E."/>
            <person name="Jarju S."/>
            <person name="Secka A."/>
            <person name="Antonio M."/>
            <person name="Oren A."/>
            <person name="Chaudhuri R.R."/>
            <person name="La Ragione R."/>
            <person name="Hildebrand F."/>
            <person name="Pallen M.J."/>
        </authorList>
    </citation>
    <scope>NUCLEOTIDE SEQUENCE</scope>
    <source>
        <strain evidence="12">CHK193-30670</strain>
    </source>
</reference>
<dbReference type="Proteomes" id="UP000824074">
    <property type="component" value="Unassembled WGS sequence"/>
</dbReference>
<dbReference type="NCBIfam" id="TIGR00580">
    <property type="entry name" value="mfd"/>
    <property type="match status" value="1"/>
</dbReference>
<dbReference type="PANTHER" id="PTHR47964">
    <property type="entry name" value="ATP-DEPENDENT DNA HELICASE HOMOLOG RECG, CHLOROPLASTIC"/>
    <property type="match status" value="1"/>
</dbReference>
<dbReference type="SMART" id="SM00490">
    <property type="entry name" value="HELICc"/>
    <property type="match status" value="1"/>
</dbReference>
<dbReference type="SUPFAM" id="SSF52540">
    <property type="entry name" value="P-loop containing nucleoside triphosphate hydrolases"/>
    <property type="match status" value="3"/>
</dbReference>
<keyword evidence="5" id="KW-0347">Helicase</keyword>
<dbReference type="SMART" id="SM00982">
    <property type="entry name" value="TRCF"/>
    <property type="match status" value="1"/>
</dbReference>
<accession>A0A9D1INR5</accession>
<dbReference type="Gene3D" id="3.40.50.11180">
    <property type="match status" value="1"/>
</dbReference>
<dbReference type="InterPro" id="IPR001650">
    <property type="entry name" value="Helicase_C-like"/>
</dbReference>
<dbReference type="InterPro" id="IPR014001">
    <property type="entry name" value="Helicase_ATP-bd"/>
</dbReference>
<keyword evidence="8 9" id="KW-0234">DNA repair</keyword>
<keyword evidence="1 9" id="KW-0963">Cytoplasm</keyword>
<dbReference type="SMART" id="SM01058">
    <property type="entry name" value="CarD_TRCF"/>
    <property type="match status" value="1"/>
</dbReference>
<comment type="function">
    <text evidence="9">Couples transcription and DNA repair by recognizing RNA polymerase (RNAP) stalled at DNA lesions. Mediates ATP-dependent release of RNAP and its truncated transcript from the DNA, and recruitment of nucleotide excision repair machinery to the damaged site.</text>
</comment>
<comment type="similarity">
    <text evidence="9">In the C-terminal section; belongs to the helicase family. RecG subfamily.</text>
</comment>
<evidence type="ECO:0000256" key="1">
    <source>
        <dbReference type="ARBA" id="ARBA00022490"/>
    </source>
</evidence>
<comment type="subcellular location">
    <subcellularLocation>
        <location evidence="9">Cytoplasm</location>
    </subcellularLocation>
</comment>
<dbReference type="Pfam" id="PF00271">
    <property type="entry name" value="Helicase_C"/>
    <property type="match status" value="1"/>
</dbReference>
<dbReference type="GO" id="GO:0016787">
    <property type="term" value="F:hydrolase activity"/>
    <property type="evidence" value="ECO:0007669"/>
    <property type="project" value="UniProtKB-KW"/>
</dbReference>
<organism evidence="12 13">
    <name type="scientific">Candidatus Aphodocola excrementigallinarum</name>
    <dbReference type="NCBI Taxonomy" id="2840670"/>
    <lineage>
        <taxon>Bacteria</taxon>
        <taxon>Bacillati</taxon>
        <taxon>Bacillota</taxon>
        <taxon>Bacilli</taxon>
        <taxon>Candidatus Aphodocola</taxon>
    </lineage>
</organism>
<dbReference type="PANTHER" id="PTHR47964:SF1">
    <property type="entry name" value="ATP-DEPENDENT DNA HELICASE HOMOLOG RECG, CHLOROPLASTIC"/>
    <property type="match status" value="1"/>
</dbReference>
<evidence type="ECO:0000259" key="10">
    <source>
        <dbReference type="PROSITE" id="PS51192"/>
    </source>
</evidence>
<keyword evidence="6 9" id="KW-0067">ATP-binding</keyword>
<keyword evidence="4 9" id="KW-0378">Hydrolase</keyword>
<dbReference type="InterPro" id="IPR004576">
    <property type="entry name" value="Mfd"/>
</dbReference>
<evidence type="ECO:0000259" key="11">
    <source>
        <dbReference type="PROSITE" id="PS51194"/>
    </source>
</evidence>
<dbReference type="GO" id="GO:0005737">
    <property type="term" value="C:cytoplasm"/>
    <property type="evidence" value="ECO:0007669"/>
    <property type="project" value="UniProtKB-SubCell"/>
</dbReference>
<evidence type="ECO:0000313" key="13">
    <source>
        <dbReference type="Proteomes" id="UP000824074"/>
    </source>
</evidence>
<dbReference type="InterPro" id="IPR041471">
    <property type="entry name" value="UvrB_inter"/>
</dbReference>
<dbReference type="EC" id="3.6.4.-" evidence="9"/>
<dbReference type="PROSITE" id="PS51194">
    <property type="entry name" value="HELICASE_CTER"/>
    <property type="match status" value="1"/>
</dbReference>
<dbReference type="SUPFAM" id="SSF141259">
    <property type="entry name" value="CarD-like"/>
    <property type="match status" value="1"/>
</dbReference>
<dbReference type="Gene3D" id="3.90.1150.50">
    <property type="entry name" value="Transcription-repair-coupling factor, D7 domain"/>
    <property type="match status" value="1"/>
</dbReference>
<evidence type="ECO:0000256" key="2">
    <source>
        <dbReference type="ARBA" id="ARBA00022741"/>
    </source>
</evidence>
<evidence type="ECO:0000256" key="3">
    <source>
        <dbReference type="ARBA" id="ARBA00022763"/>
    </source>
</evidence>
<proteinExistence type="inferred from homology"/>
<dbReference type="Gene3D" id="2.40.10.170">
    <property type="match status" value="1"/>
</dbReference>
<evidence type="ECO:0000256" key="5">
    <source>
        <dbReference type="ARBA" id="ARBA00022806"/>
    </source>
</evidence>
<dbReference type="InterPro" id="IPR027417">
    <property type="entry name" value="P-loop_NTPase"/>
</dbReference>
<gene>
    <name evidence="9 12" type="primary">mfd</name>
    <name evidence="12" type="ORF">IAB68_04305</name>
</gene>
<dbReference type="Gene3D" id="3.30.2060.10">
    <property type="entry name" value="Penicillin-binding protein 1b domain"/>
    <property type="match status" value="1"/>
</dbReference>
<dbReference type="InterPro" id="IPR036101">
    <property type="entry name" value="CarD-like/TRCF_RID_sf"/>
</dbReference>
<evidence type="ECO:0000256" key="6">
    <source>
        <dbReference type="ARBA" id="ARBA00022840"/>
    </source>
</evidence>
<evidence type="ECO:0000313" key="12">
    <source>
        <dbReference type="EMBL" id="HIU40503.1"/>
    </source>
</evidence>
<dbReference type="GO" id="GO:0003684">
    <property type="term" value="F:damaged DNA binding"/>
    <property type="evidence" value="ECO:0007669"/>
    <property type="project" value="InterPro"/>
</dbReference>
<comment type="similarity">
    <text evidence="9">In the N-terminal section; belongs to the UvrB family.</text>
</comment>
<evidence type="ECO:0000256" key="4">
    <source>
        <dbReference type="ARBA" id="ARBA00022801"/>
    </source>
</evidence>
<dbReference type="AlphaFoldDB" id="A0A9D1INR5"/>
<evidence type="ECO:0000256" key="9">
    <source>
        <dbReference type="HAMAP-Rule" id="MF_00969"/>
    </source>
</evidence>
<dbReference type="SUPFAM" id="SSF143517">
    <property type="entry name" value="TRCF domain-like"/>
    <property type="match status" value="1"/>
</dbReference>
<dbReference type="CDD" id="cd17991">
    <property type="entry name" value="DEXHc_TRCF"/>
    <property type="match status" value="1"/>
</dbReference>
<sequence>MFHNVFKNKILDSKLPVKVLGLNKKIQASYVWNLFDASKKNILIVTNTLYEANNLYKDLSVFSDNILLFPMDDFLVSEALAISPDLMAKRIETLNELAFSFDNKIIITNQMGYLRFLPCKDLWKSLKTTISFGDIISREKIVEKLDMMGYERQDLVTKTGEYANRGYILDVFPYGLENPVRIEFFDDEIDKIRTFDASSQLSKEDLKSVEILPFTEFINEKKVSDLPQRQSLLPRVVNKLSRLDEYIADKITVFTDLEAIKIAYNKTSEEILEFKENDTFEISKYMHDLYDLIPNLYVDILGVDNYKKTDDFCLENYFTSEILPFNGNYDSINNFIGKEIKGKKNVMVYLDNKDMINDFISKVSFKTIINPKNEDLSYISIYKKKLPNGFIIDNNVFLSSNEIYKKNQVINFKSKFRYGLKIKDINALKIGDYVVHSSYGIAKYLGIVTLTVKGLKKDYLHLLYKDNDKLYVPVENIEYITKYSSNEGAIPKLSKLGGTDWAKQKARIKSKVKDIAKELLETSAKRKLLPGFAFMPDDENQTLFESKFEYEETKDQLKAIREIKEDMQMPYPMDRLLCGDVGYGKTEVAFRAIFKCILSGKQACFLCPTTILSKQHYDNAINRFDGFGVNIAVLNRFVTPKQKNVILKDLKDGKIDLIIGTHRLLSNDVKFKDLGLLVIDEEQRFGVTHKEKIKRYKETIDVLTLSATPIPRTLQMSLTKVRGLSLIETPPKFRYPIQTYVLRENKQVIKDAIYKELSRQGQVFILYNNVAKIIDKTSEIKRLVPEASATYIHGQMNKEQIEKTMEEFVEHKYDILVCTTIIETGIDIENANTLIVLDADHFGLSQLYQIRGRIGRGKQIAYAYLMYDKNKELNDVAIKRLDAIKEFTELGSGYALALRDLSIRGAGDILGQQQSGFIDTIGYDMYIKILNEEVEKLKGNIKEEDEEKAPVNEKPFIQVATHISDKYADSEELKIEIHKKINTITDLDSFNKVKYELTDRFGPLDEDVIIYMQEELFEVNSKKKGVFKVLQEKDKITVFFDKEHSSKIDGIDLLSKLFKINPAFEVKYFNDILRIVLPIKNLSEHFLHYLLKMLDVIE</sequence>
<dbReference type="Pfam" id="PF17757">
    <property type="entry name" value="UvrB_inter"/>
    <property type="match status" value="1"/>
</dbReference>
<name>A0A9D1INR5_9FIRM</name>